<evidence type="ECO:0000256" key="1">
    <source>
        <dbReference type="SAM" id="MobiDB-lite"/>
    </source>
</evidence>
<dbReference type="Proteomes" id="UP000612009">
    <property type="component" value="Unassembled WGS sequence"/>
</dbReference>
<protein>
    <submittedName>
        <fullName evidence="2">Uncharacterized protein</fullName>
    </submittedName>
</protein>
<evidence type="ECO:0000313" key="3">
    <source>
        <dbReference type="Proteomes" id="UP000612009"/>
    </source>
</evidence>
<evidence type="ECO:0000313" key="2">
    <source>
        <dbReference type="EMBL" id="CAD6494747.1"/>
    </source>
</evidence>
<dbReference type="EMBL" id="CAJHIR010000079">
    <property type="protein sequence ID" value="CAD6494747.1"/>
    <property type="molecule type" value="Genomic_DNA"/>
</dbReference>
<sequence>MSKEHVPTSNTETKNLHNTDKNNPSALGWAVVLDKDSKDSLRQCFHLFTSM</sequence>
<accession>A0A811TE80</accession>
<organism evidence="2 3">
    <name type="scientific">Candidatus Argoarchaeum ethanivorans</name>
    <dbReference type="NCBI Taxonomy" id="2608793"/>
    <lineage>
        <taxon>Archaea</taxon>
        <taxon>Methanobacteriati</taxon>
        <taxon>Methanobacteriota</taxon>
        <taxon>Stenosarchaea group</taxon>
        <taxon>Methanomicrobia</taxon>
        <taxon>Methanosarcinales</taxon>
        <taxon>Methanosarcinales incertae sedis</taxon>
        <taxon>GOM Arc I cluster</taxon>
        <taxon>Candidatus Argoarchaeum</taxon>
    </lineage>
</organism>
<proteinExistence type="predicted"/>
<name>A0A811TE80_9EURY</name>
<feature type="region of interest" description="Disordered" evidence="1">
    <location>
        <begin position="1"/>
        <end position="25"/>
    </location>
</feature>
<dbReference type="AlphaFoldDB" id="A0A811TE80"/>
<reference evidence="2" key="1">
    <citation type="submission" date="2020-10" db="EMBL/GenBank/DDBJ databases">
        <authorList>
            <person name="Hahn C.J."/>
            <person name="Laso-Perez R."/>
            <person name="Vulcano F."/>
            <person name="Vaziourakis K.-M."/>
            <person name="Stokke R."/>
            <person name="Steen I.H."/>
            <person name="Teske A."/>
            <person name="Boetius A."/>
            <person name="Liebeke M."/>
            <person name="Amann R."/>
            <person name="Knittel K."/>
        </authorList>
    </citation>
    <scope>NUCLEOTIDE SEQUENCE</scope>
    <source>
        <strain evidence="2">Gfbio:e3339647-f889-4370-9287-4fb5cb688e4c:AG392J18_GoMArc1</strain>
    </source>
</reference>
<comment type="caution">
    <text evidence="2">The sequence shown here is derived from an EMBL/GenBank/DDBJ whole genome shotgun (WGS) entry which is preliminary data.</text>
</comment>
<gene>
    <name evidence="2" type="ORF">LAKADJCE_00927</name>
</gene>